<keyword evidence="2" id="KW-1185">Reference proteome</keyword>
<reference evidence="1 2" key="1">
    <citation type="submission" date="2023-12" db="EMBL/GenBank/DDBJ databases">
        <title>Jeotgalibacillus haloalkaliphilus sp. nov., a novel salt-tolerant bacteria, isolated from the estuary of the Fenhe River into the Yellow River.</title>
        <authorList>
            <person name="Li Y."/>
        </authorList>
    </citation>
    <scope>NUCLEOTIDE SEQUENCE [LARGE SCALE GENOMIC DNA]</scope>
    <source>
        <strain evidence="1 2">HH7-29</strain>
    </source>
</reference>
<dbReference type="EMBL" id="JAXQNN010000005">
    <property type="protein sequence ID" value="MDZ5713348.1"/>
    <property type="molecule type" value="Genomic_DNA"/>
</dbReference>
<accession>A0ABU5KQ20</accession>
<evidence type="ECO:0000313" key="2">
    <source>
        <dbReference type="Proteomes" id="UP001292084"/>
    </source>
</evidence>
<name>A0ABU5KQ20_9BACL</name>
<sequence length="185" mass="21609">MDRSLFEMHWQYYLSIEKMLVKTNQYVTHSDKNKNTYSDELASILLLACSEIDSLLKQLCKNYGVQSKGKYFSMEDYAKVIEKNMSNELGLATGINTINDDDILIFPFEEINSSKPYANLSWWEDYQAIKHDRITNVFKGNLENAVSSVAAQHIILRELIKFIDKSNGQEHLKKNYWSEYWIPCV</sequence>
<gene>
    <name evidence="1" type="ORF">UFB30_14030</name>
</gene>
<comment type="caution">
    <text evidence="1">The sequence shown here is derived from an EMBL/GenBank/DDBJ whole genome shotgun (WGS) entry which is preliminary data.</text>
</comment>
<dbReference type="Proteomes" id="UP001292084">
    <property type="component" value="Unassembled WGS sequence"/>
</dbReference>
<proteinExistence type="predicted"/>
<organism evidence="1 2">
    <name type="scientific">Jeotgalibacillus haloalkalitolerans</name>
    <dbReference type="NCBI Taxonomy" id="3104292"/>
    <lineage>
        <taxon>Bacteria</taxon>
        <taxon>Bacillati</taxon>
        <taxon>Bacillota</taxon>
        <taxon>Bacilli</taxon>
        <taxon>Bacillales</taxon>
        <taxon>Caryophanaceae</taxon>
        <taxon>Jeotgalibacillus</taxon>
    </lineage>
</organism>
<dbReference type="RefSeq" id="WP_322422309.1">
    <property type="nucleotide sequence ID" value="NZ_JAXQNN010000005.1"/>
</dbReference>
<protein>
    <recommendedName>
        <fullName evidence="3">AbiV family abortive infection protein</fullName>
    </recommendedName>
</protein>
<evidence type="ECO:0008006" key="3">
    <source>
        <dbReference type="Google" id="ProtNLM"/>
    </source>
</evidence>
<evidence type="ECO:0000313" key="1">
    <source>
        <dbReference type="EMBL" id="MDZ5713348.1"/>
    </source>
</evidence>